<evidence type="ECO:0000256" key="4">
    <source>
        <dbReference type="ARBA" id="ARBA00019397"/>
    </source>
</evidence>
<dbReference type="PROSITE" id="PS51440">
    <property type="entry name" value="TIM_2"/>
    <property type="match status" value="1"/>
</dbReference>
<dbReference type="InterPro" id="IPR022896">
    <property type="entry name" value="TrioseP_Isoase_bac/euk"/>
</dbReference>
<dbReference type="AlphaFoldDB" id="A0A014MHE6"/>
<dbReference type="UniPathway" id="UPA00109">
    <property type="reaction ID" value="UER00189"/>
</dbReference>
<evidence type="ECO:0000256" key="1">
    <source>
        <dbReference type="ARBA" id="ARBA00004680"/>
    </source>
</evidence>
<dbReference type="InterPro" id="IPR020861">
    <property type="entry name" value="Triosephosphate_isomerase_AS"/>
</dbReference>
<dbReference type="CDD" id="cd00311">
    <property type="entry name" value="TIM"/>
    <property type="match status" value="1"/>
</dbReference>
<dbReference type="GO" id="GO:0004807">
    <property type="term" value="F:triose-phosphate isomerase activity"/>
    <property type="evidence" value="ECO:0007669"/>
    <property type="project" value="UniProtKB-UniRule"/>
</dbReference>
<dbReference type="InterPro" id="IPR035990">
    <property type="entry name" value="TIM_sf"/>
</dbReference>
<dbReference type="UniPathway" id="UPA00138"/>
<comment type="pathway">
    <text evidence="1 9 10">Carbohydrate degradation; glycolysis; D-glyceraldehyde 3-phosphate from glycerone phosphate: step 1/1.</text>
</comment>
<evidence type="ECO:0000256" key="7">
    <source>
        <dbReference type="ARBA" id="ARBA00023152"/>
    </source>
</evidence>
<keyword evidence="6 9" id="KW-0963">Cytoplasm</keyword>
<dbReference type="InterPro" id="IPR000652">
    <property type="entry name" value="Triosephosphate_isomerase"/>
</dbReference>
<comment type="caution">
    <text evidence="11">The sequence shown here is derived from an EMBL/GenBank/DDBJ whole genome shotgun (WGS) entry which is preliminary data.</text>
</comment>
<feature type="binding site" evidence="9">
    <location>
        <begin position="8"/>
        <end position="10"/>
    </location>
    <ligand>
        <name>substrate</name>
    </ligand>
</feature>
<dbReference type="EC" id="5.3.1.1" evidence="3 9"/>
<dbReference type="NCBIfam" id="TIGR00419">
    <property type="entry name" value="tim"/>
    <property type="match status" value="1"/>
</dbReference>
<feature type="binding site" evidence="9">
    <location>
        <position position="205"/>
    </location>
    <ligand>
        <name>substrate</name>
    </ligand>
</feature>
<evidence type="ECO:0000256" key="8">
    <source>
        <dbReference type="ARBA" id="ARBA00023235"/>
    </source>
</evidence>
<sequence>MKKIVIGNWKMNQIRKEFYDFLFEFDALFNKNPEKVAKSMEFAIAPPFTLLSEISKSQVKTLKIAAQNVSQFESGAYTGEISAKMLKDLDVSYIIIGHSERRMFFNETDEVLAQKISQAQKYDITPVFCVGETLEQYENKLTKKVIISQINAVKHVLNFEKAIIAYEPIWAIGTGKTASASIANEISSLIKEEFGKNVRVIYGGSVNSQNYADFLNSELIDGILVGGASLDPKQFYKMVKFSDACPTNSLNSGILDDDTHCGCGDIDLDE</sequence>
<evidence type="ECO:0000256" key="10">
    <source>
        <dbReference type="RuleBase" id="RU363013"/>
    </source>
</evidence>
<evidence type="ECO:0000256" key="6">
    <source>
        <dbReference type="ARBA" id="ARBA00022490"/>
    </source>
</evidence>
<evidence type="ECO:0000313" key="11">
    <source>
        <dbReference type="EMBL" id="EXU60985.1"/>
    </source>
</evidence>
<comment type="subunit">
    <text evidence="9 10">Homodimer.</text>
</comment>
<proteinExistence type="inferred from homology"/>
<dbReference type="GO" id="GO:0006096">
    <property type="term" value="P:glycolytic process"/>
    <property type="evidence" value="ECO:0007669"/>
    <property type="project" value="UniProtKB-UniRule"/>
</dbReference>
<evidence type="ECO:0000256" key="5">
    <source>
        <dbReference type="ARBA" id="ARBA00022432"/>
    </source>
</evidence>
<comment type="function">
    <text evidence="9">Involved in the gluconeogenesis. Catalyzes stereospecifically the conversion of dihydroxyacetone phosphate (DHAP) to D-glyceraldehyde-3-phosphate (G3P).</text>
</comment>
<dbReference type="GO" id="GO:0006094">
    <property type="term" value="P:gluconeogenesis"/>
    <property type="evidence" value="ECO:0007669"/>
    <property type="project" value="UniProtKB-UniRule"/>
</dbReference>
<dbReference type="STRING" id="1188239.MOVI_4870"/>
<comment type="pathway">
    <text evidence="9 10">Carbohydrate biosynthesis; gluconeogenesis.</text>
</comment>
<comment type="catalytic activity">
    <reaction evidence="9 10">
        <text>D-glyceraldehyde 3-phosphate = dihydroxyacetone phosphate</text>
        <dbReference type="Rhea" id="RHEA:18585"/>
        <dbReference type="ChEBI" id="CHEBI:57642"/>
        <dbReference type="ChEBI" id="CHEBI:59776"/>
        <dbReference type="EC" id="5.3.1.1"/>
    </reaction>
</comment>
<dbReference type="PANTHER" id="PTHR21139:SF42">
    <property type="entry name" value="TRIOSEPHOSPHATE ISOMERASE"/>
    <property type="match status" value="1"/>
</dbReference>
<dbReference type="InterPro" id="IPR013785">
    <property type="entry name" value="Aldolase_TIM"/>
</dbReference>
<keyword evidence="5 9" id="KW-0312">Gluconeogenesis</keyword>
<evidence type="ECO:0000256" key="2">
    <source>
        <dbReference type="ARBA" id="ARBA00007422"/>
    </source>
</evidence>
<dbReference type="GO" id="GO:0046166">
    <property type="term" value="P:glyceraldehyde-3-phosphate biosynthetic process"/>
    <property type="evidence" value="ECO:0007669"/>
    <property type="project" value="TreeGrafter"/>
</dbReference>
<evidence type="ECO:0000256" key="3">
    <source>
        <dbReference type="ARBA" id="ARBA00011940"/>
    </source>
</evidence>
<name>A0A014MHE6_9BACT</name>
<evidence type="ECO:0000256" key="9">
    <source>
        <dbReference type="HAMAP-Rule" id="MF_00147"/>
    </source>
</evidence>
<comment type="subcellular location">
    <subcellularLocation>
        <location evidence="9 10">Cytoplasm</location>
    </subcellularLocation>
</comment>
<dbReference type="EMBL" id="JFAD01000027">
    <property type="protein sequence ID" value="EXU60985.1"/>
    <property type="molecule type" value="Genomic_DNA"/>
</dbReference>
<keyword evidence="7 9" id="KW-0324">Glycolysis</keyword>
<dbReference type="Proteomes" id="UP000020977">
    <property type="component" value="Unassembled WGS sequence"/>
</dbReference>
<organism evidence="11 12">
    <name type="scientific">Mesomycoplasma ovipneumoniae 14811</name>
    <dbReference type="NCBI Taxonomy" id="1188239"/>
    <lineage>
        <taxon>Bacteria</taxon>
        <taxon>Bacillati</taxon>
        <taxon>Mycoplasmatota</taxon>
        <taxon>Mycoplasmoidales</taxon>
        <taxon>Metamycoplasmataceae</taxon>
        <taxon>Mesomycoplasma</taxon>
    </lineage>
</organism>
<dbReference type="eggNOG" id="COG0149">
    <property type="taxonomic scope" value="Bacteria"/>
</dbReference>
<dbReference type="FunFam" id="3.20.20.70:FF:000016">
    <property type="entry name" value="Triosephosphate isomerase"/>
    <property type="match status" value="1"/>
</dbReference>
<feature type="active site" description="Proton acceptor" evidence="9">
    <location>
        <position position="167"/>
    </location>
</feature>
<dbReference type="Pfam" id="PF00121">
    <property type="entry name" value="TIM"/>
    <property type="match status" value="1"/>
</dbReference>
<protein>
    <recommendedName>
        <fullName evidence="4 9">Triosephosphate isomerase</fullName>
        <shortName evidence="9">TIM</shortName>
        <shortName evidence="9">TPI</shortName>
        <ecNumber evidence="3 9">5.3.1.1</ecNumber>
    </recommendedName>
    <alternativeName>
        <fullName evidence="9">Triose-phosphate isomerase</fullName>
    </alternativeName>
</protein>
<dbReference type="PANTHER" id="PTHR21139">
    <property type="entry name" value="TRIOSEPHOSPHATE ISOMERASE"/>
    <property type="match status" value="1"/>
</dbReference>
<feature type="binding site" evidence="9">
    <location>
        <position position="173"/>
    </location>
    <ligand>
        <name>substrate</name>
    </ligand>
</feature>
<gene>
    <name evidence="9 11" type="primary">tpiA</name>
    <name evidence="11" type="ORF">MOVI_4870</name>
</gene>
<comment type="similarity">
    <text evidence="2 9 10">Belongs to the triosephosphate isomerase family.</text>
</comment>
<feature type="active site" description="Electrophile" evidence="9">
    <location>
        <position position="98"/>
    </location>
</feature>
<accession>A0A014MHE6</accession>
<dbReference type="Gene3D" id="3.20.20.70">
    <property type="entry name" value="Aldolase class I"/>
    <property type="match status" value="1"/>
</dbReference>
<reference evidence="11 12" key="1">
    <citation type="submission" date="2014-03" db="EMBL/GenBank/DDBJ databases">
        <title>Genome sequence of Mycoplasma ovipneumoniae strain 14811.</title>
        <authorList>
            <person name="Sirand-Pugnet P."/>
            <person name="Breton M."/>
            <person name="Dordet-Frisoni E."/>
            <person name="Baranowski E."/>
            <person name="Barre A."/>
            <person name="Couture C."/>
            <person name="Dupuy V."/>
            <person name="Gaurivaud P."/>
            <person name="Jacob D."/>
            <person name="Lemaitre C."/>
            <person name="Manso-Silvan L."/>
            <person name="Nikolski M."/>
            <person name="Nouvel L.-X."/>
            <person name="Poumarat F."/>
            <person name="Tardy F."/>
            <person name="Thebault P."/>
            <person name="Theil S."/>
            <person name="Citti C."/>
            <person name="Thiaucourt F."/>
            <person name="Blanchard A."/>
        </authorList>
    </citation>
    <scope>NUCLEOTIDE SEQUENCE [LARGE SCALE GENOMIC DNA]</scope>
    <source>
        <strain evidence="11 12">14811</strain>
    </source>
</reference>
<dbReference type="GO" id="GO:0005829">
    <property type="term" value="C:cytosol"/>
    <property type="evidence" value="ECO:0007669"/>
    <property type="project" value="TreeGrafter"/>
</dbReference>
<dbReference type="HAMAP" id="MF_00147_B">
    <property type="entry name" value="TIM_B"/>
    <property type="match status" value="1"/>
</dbReference>
<feature type="binding site" evidence="9">
    <location>
        <begin position="226"/>
        <end position="227"/>
    </location>
    <ligand>
        <name>substrate</name>
    </ligand>
</feature>
<evidence type="ECO:0000313" key="12">
    <source>
        <dbReference type="Proteomes" id="UP000020977"/>
    </source>
</evidence>
<dbReference type="SUPFAM" id="SSF51351">
    <property type="entry name" value="Triosephosphate isomerase (TIM)"/>
    <property type="match status" value="1"/>
</dbReference>
<keyword evidence="8 9" id="KW-0413">Isomerase</keyword>
<dbReference type="GO" id="GO:0019563">
    <property type="term" value="P:glycerol catabolic process"/>
    <property type="evidence" value="ECO:0007669"/>
    <property type="project" value="TreeGrafter"/>
</dbReference>
<dbReference type="PROSITE" id="PS00171">
    <property type="entry name" value="TIM_1"/>
    <property type="match status" value="1"/>
</dbReference>